<protein>
    <recommendedName>
        <fullName evidence="7">Rho-GAP domain-containing protein</fullName>
    </recommendedName>
</protein>
<comment type="caution">
    <text evidence="5">The sequence shown here is derived from an EMBL/GenBank/DDBJ whole genome shotgun (WGS) entry which is preliminary data.</text>
</comment>
<feature type="region of interest" description="Disordered" evidence="2">
    <location>
        <begin position="295"/>
        <end position="336"/>
    </location>
</feature>
<dbReference type="InterPro" id="IPR044785">
    <property type="entry name" value="RopGAP1-5"/>
</dbReference>
<dbReference type="InterPro" id="IPR036936">
    <property type="entry name" value="CRIB_dom_sf"/>
</dbReference>
<dbReference type="Pfam" id="PF00786">
    <property type="entry name" value="PBD"/>
    <property type="match status" value="1"/>
</dbReference>
<dbReference type="InterPro" id="IPR008936">
    <property type="entry name" value="Rho_GTPase_activation_prot"/>
</dbReference>
<feature type="region of interest" description="Disordered" evidence="2">
    <location>
        <begin position="232"/>
        <end position="263"/>
    </location>
</feature>
<feature type="compositionally biased region" description="Polar residues" evidence="2">
    <location>
        <begin position="154"/>
        <end position="163"/>
    </location>
</feature>
<feature type="region of interest" description="Disordered" evidence="2">
    <location>
        <begin position="663"/>
        <end position="687"/>
    </location>
</feature>
<feature type="compositionally biased region" description="Basic and acidic residues" evidence="2">
    <location>
        <begin position="164"/>
        <end position="198"/>
    </location>
</feature>
<dbReference type="SUPFAM" id="SSF48350">
    <property type="entry name" value="GTPase activation domain, GAP"/>
    <property type="match status" value="1"/>
</dbReference>
<evidence type="ECO:0000256" key="2">
    <source>
        <dbReference type="SAM" id="MobiDB-lite"/>
    </source>
</evidence>
<evidence type="ECO:0008006" key="7">
    <source>
        <dbReference type="Google" id="ProtNLM"/>
    </source>
</evidence>
<dbReference type="PROSITE" id="PS50238">
    <property type="entry name" value="RHOGAP"/>
    <property type="match status" value="1"/>
</dbReference>
<feature type="domain" description="Rho-GAP" evidence="4">
    <location>
        <begin position="478"/>
        <end position="663"/>
    </location>
</feature>
<feature type="compositionally biased region" description="Low complexity" evidence="2">
    <location>
        <begin position="245"/>
        <end position="256"/>
    </location>
</feature>
<evidence type="ECO:0000256" key="1">
    <source>
        <dbReference type="ARBA" id="ARBA00022468"/>
    </source>
</evidence>
<dbReference type="Proteomes" id="UP000077202">
    <property type="component" value="Unassembled WGS sequence"/>
</dbReference>
<evidence type="ECO:0000259" key="3">
    <source>
        <dbReference type="PROSITE" id="PS50108"/>
    </source>
</evidence>
<dbReference type="Gene3D" id="3.90.810.10">
    <property type="entry name" value="CRIB domain"/>
    <property type="match status" value="1"/>
</dbReference>
<dbReference type="InterPro" id="IPR000198">
    <property type="entry name" value="RhoGAP_dom"/>
</dbReference>
<accession>A0A176WR67</accession>
<feature type="region of interest" description="Disordered" evidence="2">
    <location>
        <begin position="147"/>
        <end position="201"/>
    </location>
</feature>
<feature type="region of interest" description="Disordered" evidence="2">
    <location>
        <begin position="103"/>
        <end position="134"/>
    </location>
</feature>
<proteinExistence type="predicted"/>
<dbReference type="GO" id="GO:0007165">
    <property type="term" value="P:signal transduction"/>
    <property type="evidence" value="ECO:0007669"/>
    <property type="project" value="InterPro"/>
</dbReference>
<keyword evidence="6" id="KW-1185">Reference proteome</keyword>
<feature type="compositionally biased region" description="Basic and acidic residues" evidence="2">
    <location>
        <begin position="371"/>
        <end position="380"/>
    </location>
</feature>
<evidence type="ECO:0000313" key="6">
    <source>
        <dbReference type="Proteomes" id="UP000077202"/>
    </source>
</evidence>
<dbReference type="CDD" id="cd00159">
    <property type="entry name" value="RhoGAP"/>
    <property type="match status" value="1"/>
</dbReference>
<dbReference type="AlphaFoldDB" id="A0A176WR67"/>
<dbReference type="EMBL" id="LVLJ01000267">
    <property type="protein sequence ID" value="OAE35101.1"/>
    <property type="molecule type" value="Genomic_DNA"/>
</dbReference>
<dbReference type="FunFam" id="1.10.555.10:FF:000046">
    <property type="entry name" value="Rho GTPase-activating protein 5"/>
    <property type="match status" value="1"/>
</dbReference>
<dbReference type="Gene3D" id="1.10.555.10">
    <property type="entry name" value="Rho GTPase activation protein"/>
    <property type="match status" value="1"/>
</dbReference>
<evidence type="ECO:0000313" key="5">
    <source>
        <dbReference type="EMBL" id="OAE35101.1"/>
    </source>
</evidence>
<organism evidence="5 6">
    <name type="scientific">Marchantia polymorpha subsp. ruderalis</name>
    <dbReference type="NCBI Taxonomy" id="1480154"/>
    <lineage>
        <taxon>Eukaryota</taxon>
        <taxon>Viridiplantae</taxon>
        <taxon>Streptophyta</taxon>
        <taxon>Embryophyta</taxon>
        <taxon>Marchantiophyta</taxon>
        <taxon>Marchantiopsida</taxon>
        <taxon>Marchantiidae</taxon>
        <taxon>Marchantiales</taxon>
        <taxon>Marchantiaceae</taxon>
        <taxon>Marchantia</taxon>
    </lineage>
</organism>
<dbReference type="PANTHER" id="PTHR23177">
    <property type="entry name" value="MKIAA1688 PROTEIN"/>
    <property type="match status" value="1"/>
</dbReference>
<feature type="compositionally biased region" description="Basic residues" evidence="2">
    <location>
        <begin position="108"/>
        <end position="122"/>
    </location>
</feature>
<keyword evidence="1" id="KW-0343">GTPase activation</keyword>
<sequence length="743" mass="82823">MISVGTTAKKAYVGRFPLPAFTFSGISPKYRGDKFPVNAHVSPAESCRTPIRVSHAHTGRQRTHTRYGVLYNVHSNKYEPSGTTTTSTTTYSGEIHTLPYTEQPRWVCRPKPRSPVRGRGSPRGRPGGEKASDRSVLWSIRWAREHGSEKRQMTTDVEMQQQQNERREPAKAEGKARREEKRSEDGVVGHGQRAEGQRGRQAGSRLVFLLDGTRHSLGDNYVLPEFKFSITEDSESKDDHPPPSSFQGGSPRSSSGENSEQSCFQRKRDAFLVKAVPGPGGLGDDRFRVKKEMTEVLPPRAHYQSDTNTDSDEYSCGGQYTSDETDSDFTSGNPSSPLIHSLLADGSARHQRMCASTALTTVDYEDDVMTEDRGDGETRITQRAGGHGELVRRRETDHERAQRQLSMLALMLAAFRRSLLTCRTVEEECTMDIGWPTNVQHVAHVTFDRYNGFLGLPVEFEVDVPRRVPSASVSVFGVSAESMQCSFDPKGNSVPTILLLMQKRLYSQGGLKIEGIFRINAESIHEEHARKQLNKGIVPNDIDLHCLAGLIKAWFRELPRGVLDSLSPEQVMQCHAEEQCVELVKLLPPTQAALLDWAVNLMADVAQEELSNKMNARNIAMVFAPNMTQMADPLTALMHAVQVMNFLKTLILRTLRDREEAVLEPKPAPSCPGAPDEDGHNNDYGGALLNGYHDRAPVAEAPRVEYHQEYCKIVIPKKRGKGKAKGGRLVNTIDQQNERVEAW</sequence>
<feature type="region of interest" description="Disordered" evidence="2">
    <location>
        <begin position="371"/>
        <end position="397"/>
    </location>
</feature>
<dbReference type="Pfam" id="PF00620">
    <property type="entry name" value="RhoGAP"/>
    <property type="match status" value="1"/>
</dbReference>
<name>A0A176WR67_MARPO</name>
<dbReference type="PANTHER" id="PTHR23177:SF35">
    <property type="entry name" value="RHO GTPASE-ACTIVATING PROTEIN GACA"/>
    <property type="match status" value="1"/>
</dbReference>
<dbReference type="SMART" id="SM00285">
    <property type="entry name" value="PBD"/>
    <property type="match status" value="1"/>
</dbReference>
<evidence type="ECO:0000259" key="4">
    <source>
        <dbReference type="PROSITE" id="PS50238"/>
    </source>
</evidence>
<reference evidence="5" key="1">
    <citation type="submission" date="2016-03" db="EMBL/GenBank/DDBJ databases">
        <title>Mechanisms controlling the formation of the plant cell surface in tip-growing cells are functionally conserved among land plants.</title>
        <authorList>
            <person name="Honkanen S."/>
            <person name="Jones V.A."/>
            <person name="Morieri G."/>
            <person name="Champion C."/>
            <person name="Hetherington A.J."/>
            <person name="Kelly S."/>
            <person name="Saint-Marcoux D."/>
            <person name="Proust H."/>
            <person name="Prescott H."/>
            <person name="Dolan L."/>
        </authorList>
    </citation>
    <scope>NUCLEOTIDE SEQUENCE [LARGE SCALE GENOMIC DNA]</scope>
    <source>
        <tissue evidence="5">Whole gametophyte</tissue>
    </source>
</reference>
<dbReference type="InterPro" id="IPR000095">
    <property type="entry name" value="CRIB_dom"/>
</dbReference>
<dbReference type="SMART" id="SM00324">
    <property type="entry name" value="RhoGAP"/>
    <property type="match status" value="1"/>
</dbReference>
<dbReference type="CDD" id="cd00132">
    <property type="entry name" value="CRIB"/>
    <property type="match status" value="1"/>
</dbReference>
<feature type="compositionally biased region" description="Polar residues" evidence="2">
    <location>
        <begin position="318"/>
        <end position="336"/>
    </location>
</feature>
<gene>
    <name evidence="5" type="ORF">AXG93_763s1350</name>
</gene>
<feature type="domain" description="CRIB" evidence="3">
    <location>
        <begin position="433"/>
        <end position="446"/>
    </location>
</feature>
<dbReference type="GO" id="GO:0005096">
    <property type="term" value="F:GTPase activator activity"/>
    <property type="evidence" value="ECO:0007669"/>
    <property type="project" value="UniProtKB-KW"/>
</dbReference>
<dbReference type="PROSITE" id="PS50108">
    <property type="entry name" value="CRIB"/>
    <property type="match status" value="1"/>
</dbReference>